<keyword evidence="1" id="KW-0812">Transmembrane</keyword>
<accession>A0A4R1EVT0</accession>
<evidence type="ECO:0000256" key="1">
    <source>
        <dbReference type="SAM" id="Phobius"/>
    </source>
</evidence>
<proteinExistence type="predicted"/>
<sequence length="125" mass="14088">MNKRIPLSYALLFLVIGIALTVFWFSLKNPMKPLYVEILNNTDTTLPSVIIEHGSANLQEKISLVQLKPHESRIVALNHKPGMGFNVAANFANGEKTEICGGKSKDHWFFRETITKFGIYTTPVR</sequence>
<dbReference type="OrthoDB" id="5624633at2"/>
<gene>
    <name evidence="2" type="ORF">EV695_3968</name>
</gene>
<comment type="caution">
    <text evidence="2">The sequence shown here is derived from an EMBL/GenBank/DDBJ whole genome shotgun (WGS) entry which is preliminary data.</text>
</comment>
<evidence type="ECO:0000313" key="2">
    <source>
        <dbReference type="EMBL" id="TCJ83228.1"/>
    </source>
</evidence>
<protein>
    <submittedName>
        <fullName evidence="2">Uncharacterized protein</fullName>
    </submittedName>
</protein>
<organism evidence="2 3">
    <name type="scientific">Cocleimonas flava</name>
    <dbReference type="NCBI Taxonomy" id="634765"/>
    <lineage>
        <taxon>Bacteria</taxon>
        <taxon>Pseudomonadati</taxon>
        <taxon>Pseudomonadota</taxon>
        <taxon>Gammaproteobacteria</taxon>
        <taxon>Thiotrichales</taxon>
        <taxon>Thiotrichaceae</taxon>
        <taxon>Cocleimonas</taxon>
    </lineage>
</organism>
<evidence type="ECO:0000313" key="3">
    <source>
        <dbReference type="Proteomes" id="UP000294887"/>
    </source>
</evidence>
<keyword evidence="3" id="KW-1185">Reference proteome</keyword>
<dbReference type="Proteomes" id="UP000294887">
    <property type="component" value="Unassembled WGS sequence"/>
</dbReference>
<keyword evidence="1" id="KW-0472">Membrane</keyword>
<dbReference type="AlphaFoldDB" id="A0A4R1EVT0"/>
<dbReference type="EMBL" id="SMFQ01000005">
    <property type="protein sequence ID" value="TCJ83228.1"/>
    <property type="molecule type" value="Genomic_DNA"/>
</dbReference>
<feature type="transmembrane region" description="Helical" evidence="1">
    <location>
        <begin position="7"/>
        <end position="27"/>
    </location>
</feature>
<name>A0A4R1EVT0_9GAMM</name>
<reference evidence="2 3" key="1">
    <citation type="submission" date="2019-03" db="EMBL/GenBank/DDBJ databases">
        <title>Genomic Encyclopedia of Type Strains, Phase IV (KMG-IV): sequencing the most valuable type-strain genomes for metagenomic binning, comparative biology and taxonomic classification.</title>
        <authorList>
            <person name="Goeker M."/>
        </authorList>
    </citation>
    <scope>NUCLEOTIDE SEQUENCE [LARGE SCALE GENOMIC DNA]</scope>
    <source>
        <strain evidence="2 3">DSM 24830</strain>
    </source>
</reference>
<dbReference type="RefSeq" id="WP_131907704.1">
    <property type="nucleotide sequence ID" value="NZ_BAAAFU010000007.1"/>
</dbReference>
<keyword evidence="1" id="KW-1133">Transmembrane helix</keyword>